<feature type="signal peptide" evidence="1">
    <location>
        <begin position="1"/>
        <end position="18"/>
    </location>
</feature>
<proteinExistence type="predicted"/>
<evidence type="ECO:0008006" key="4">
    <source>
        <dbReference type="Google" id="ProtNLM"/>
    </source>
</evidence>
<gene>
    <name evidence="2" type="ORF">VTJ49DRAFT_6191</name>
</gene>
<protein>
    <recommendedName>
        <fullName evidence="4">DUF1365-domain-containing protein</fullName>
    </recommendedName>
</protein>
<dbReference type="PANTHER" id="PTHR33973">
    <property type="entry name" value="OS07G0153300 PROTEIN"/>
    <property type="match status" value="1"/>
</dbReference>
<comment type="caution">
    <text evidence="2">The sequence shown here is derived from an EMBL/GenBank/DDBJ whole genome shotgun (WGS) entry which is preliminary data.</text>
</comment>
<dbReference type="InterPro" id="IPR010775">
    <property type="entry name" value="DUF1365"/>
</dbReference>
<evidence type="ECO:0000313" key="3">
    <source>
        <dbReference type="Proteomes" id="UP001583172"/>
    </source>
</evidence>
<evidence type="ECO:0000313" key="2">
    <source>
        <dbReference type="EMBL" id="KAL1842025.1"/>
    </source>
</evidence>
<reference evidence="2 3" key="1">
    <citation type="journal article" date="2024" name="Commun. Biol.">
        <title>Comparative genomic analysis of thermophilic fungi reveals convergent evolutionary adaptations and gene losses.</title>
        <authorList>
            <person name="Steindorff A.S."/>
            <person name="Aguilar-Pontes M.V."/>
            <person name="Robinson A.J."/>
            <person name="Andreopoulos B."/>
            <person name="LaButti K."/>
            <person name="Kuo A."/>
            <person name="Mondo S."/>
            <person name="Riley R."/>
            <person name="Otillar R."/>
            <person name="Haridas S."/>
            <person name="Lipzen A."/>
            <person name="Grimwood J."/>
            <person name="Schmutz J."/>
            <person name="Clum A."/>
            <person name="Reid I.D."/>
            <person name="Moisan M.C."/>
            <person name="Butler G."/>
            <person name="Nguyen T.T.M."/>
            <person name="Dewar K."/>
            <person name="Conant G."/>
            <person name="Drula E."/>
            <person name="Henrissat B."/>
            <person name="Hansel C."/>
            <person name="Singer S."/>
            <person name="Hutchinson M.I."/>
            <person name="de Vries R.P."/>
            <person name="Natvig D.O."/>
            <person name="Powell A.J."/>
            <person name="Tsang A."/>
            <person name="Grigoriev I.V."/>
        </authorList>
    </citation>
    <scope>NUCLEOTIDE SEQUENCE [LARGE SCALE GENOMIC DNA]</scope>
    <source>
        <strain evidence="2 3">CBS 620.91</strain>
    </source>
</reference>
<dbReference type="EMBL" id="JAZGSY010000056">
    <property type="protein sequence ID" value="KAL1842025.1"/>
    <property type="molecule type" value="Genomic_DNA"/>
</dbReference>
<dbReference type="Proteomes" id="UP001583172">
    <property type="component" value="Unassembled WGS sequence"/>
</dbReference>
<dbReference type="Pfam" id="PF07103">
    <property type="entry name" value="DUF1365"/>
    <property type="match status" value="1"/>
</dbReference>
<dbReference type="PANTHER" id="PTHR33973:SF4">
    <property type="entry name" value="OS07G0153300 PROTEIN"/>
    <property type="match status" value="1"/>
</dbReference>
<keyword evidence="1" id="KW-0732">Signal</keyword>
<organism evidence="2 3">
    <name type="scientific">Humicola insolens</name>
    <name type="common">Soft-rot fungus</name>
    <dbReference type="NCBI Taxonomy" id="85995"/>
    <lineage>
        <taxon>Eukaryota</taxon>
        <taxon>Fungi</taxon>
        <taxon>Dikarya</taxon>
        <taxon>Ascomycota</taxon>
        <taxon>Pezizomycotina</taxon>
        <taxon>Sordariomycetes</taxon>
        <taxon>Sordariomycetidae</taxon>
        <taxon>Sordariales</taxon>
        <taxon>Chaetomiaceae</taxon>
        <taxon>Mycothermus</taxon>
    </lineage>
</organism>
<accession>A0ABR3VJG8</accession>
<name>A0ABR3VJG8_HUMIN</name>
<keyword evidence="3" id="KW-1185">Reference proteome</keyword>
<sequence length="435" mass="48631">MLAALALVLQLFIPLGSPAPPHWDGPGKVLLLPSQVTHSRLSPKRHSFTYSYLLAGIPIGFQGTAGGMVSVDDDNQRSPGRSSRWPFPLAKQTAWFTIDAADYLRRGHAPTPGLRGKLDQYLRTEGVDPTEYPHAYLITVPRALGCHFNPVSFWYLYDVNKQLKAMLLEVNNTFDERRMYFLQKTPDNTNGQSIFTQTFSKDMHISPFNPRPGIFNITTTDPLAPNMQGTGPLNVTITLYPSQTATERDEPKLIANLTSLSGSSGGIDPCGMTLAQKLRFLAGWWWVTLATYPRILLQAGVLWLWKGLKVWTRPEPLEGTLPRRPTKVERELEGVFRRWLQFVVEGARMWRGVEVRYRPAEGIDTQGGGEVVFRTPGAGKWVGCAGDWEVESVEVKVLTPAFYANFASYAGVGEAFAREMCDRRTIKVSRPVLFG</sequence>
<evidence type="ECO:0000256" key="1">
    <source>
        <dbReference type="SAM" id="SignalP"/>
    </source>
</evidence>
<feature type="chain" id="PRO_5047522766" description="DUF1365-domain-containing protein" evidence="1">
    <location>
        <begin position="19"/>
        <end position="435"/>
    </location>
</feature>